<keyword evidence="2" id="KW-1133">Transmembrane helix</keyword>
<feature type="transmembrane region" description="Helical" evidence="2">
    <location>
        <begin position="545"/>
        <end position="567"/>
    </location>
</feature>
<organism evidence="3 4">
    <name type="scientific">Aureococcus anophagefferens</name>
    <name type="common">Harmful bloom alga</name>
    <dbReference type="NCBI Taxonomy" id="44056"/>
    <lineage>
        <taxon>Eukaryota</taxon>
        <taxon>Sar</taxon>
        <taxon>Stramenopiles</taxon>
        <taxon>Ochrophyta</taxon>
        <taxon>Pelagophyceae</taxon>
        <taxon>Pelagomonadales</taxon>
        <taxon>Pelagomonadaceae</taxon>
        <taxon>Aureococcus</taxon>
    </lineage>
</organism>
<accession>A0ABR1GD29</accession>
<feature type="transmembrane region" description="Helical" evidence="2">
    <location>
        <begin position="517"/>
        <end position="538"/>
    </location>
</feature>
<evidence type="ECO:0000256" key="1">
    <source>
        <dbReference type="SAM" id="MobiDB-lite"/>
    </source>
</evidence>
<feature type="transmembrane region" description="Helical" evidence="2">
    <location>
        <begin position="242"/>
        <end position="262"/>
    </location>
</feature>
<protein>
    <submittedName>
        <fullName evidence="3">Very-long-chain enoyl-CoA reductase</fullName>
    </submittedName>
</protein>
<dbReference type="Proteomes" id="UP001363151">
    <property type="component" value="Unassembled WGS sequence"/>
</dbReference>
<dbReference type="InterPro" id="IPR026612">
    <property type="entry name" value="STRA6-like"/>
</dbReference>
<proteinExistence type="predicted"/>
<feature type="region of interest" description="Disordered" evidence="1">
    <location>
        <begin position="72"/>
        <end position="105"/>
    </location>
</feature>
<comment type="caution">
    <text evidence="3">The sequence shown here is derived from an EMBL/GenBank/DDBJ whole genome shotgun (WGS) entry which is preliminary data.</text>
</comment>
<keyword evidence="2" id="KW-0472">Membrane</keyword>
<keyword evidence="4" id="KW-1185">Reference proteome</keyword>
<feature type="transmembrane region" description="Helical" evidence="2">
    <location>
        <begin position="477"/>
        <end position="505"/>
    </location>
</feature>
<gene>
    <name evidence="3" type="primary">TSC13</name>
    <name evidence="3" type="ORF">SO694_00002356</name>
</gene>
<feature type="region of interest" description="Disordered" evidence="1">
    <location>
        <begin position="661"/>
        <end position="723"/>
    </location>
</feature>
<evidence type="ECO:0000313" key="4">
    <source>
        <dbReference type="Proteomes" id="UP001363151"/>
    </source>
</evidence>
<dbReference type="Pfam" id="PF14752">
    <property type="entry name" value="RBP_receptor"/>
    <property type="match status" value="1"/>
</dbReference>
<evidence type="ECO:0000256" key="2">
    <source>
        <dbReference type="SAM" id="Phobius"/>
    </source>
</evidence>
<feature type="transmembrane region" description="Helical" evidence="2">
    <location>
        <begin position="424"/>
        <end position="445"/>
    </location>
</feature>
<sequence length="767" mass="82349">MAASKNLAPPAAPRHFFGVDMNGDDVLAPVASVYKLYTELDAAWQLSGNVSSHWSDVQGFALSPRGVPAASSAASAARATSRGRRGPGAWRPWPRPAAAPPTARRTCARRARARARRAAAAGAAARVRRLRLHPGYTLERDDRGDLVLSSATGHFPARLGDVFHDLSPDVAGALEKKPEPFAASAAKQVKAFAAKLAGAWRGAVAGRAAPKVAPESDTGWAGAAEAGLEELKRKLLRSRPPALVVAVYLTAFVAVILTVYFIHTGVVPKSYWGTVDDVKDVKHEIHDQKRQLETYRALLSAALDAINATSTALGVAGNETLASRVAAERNAVVAAYAPPGATCGDGAGANASAAAAAFALSCVLGALDPALSQLGGGAFSTNSGLVSYGTLDAIDDDIAACDDIWKACDGLVADMNELGWAAEYAWVVGCWFAFCWTFPCIFYVLRQWDEGLDALQSGDAARSAKYARSSISAAPSLLGNVISAWAWVWLILALLGFVVAVNLTYPPLLNYWLTWQWWLYSIVITTTIKSAIVTPYLYKKRATDGAVVLDRGLYTLCFAGWLVYGVITGTWGAFMRLCYFIIWSLQAVFLFDSSLLPEELRSLDSGYGAFCGMLWAHHRHSNPHVLVACRALRDTSDDPPARRRARNRFGLALTLLRNPGLAKHRRPGGRPRPPADDDAAAAPAAEEPAPRDGAAELPPLRLAERRGASRQGPSRRLCARRCGSRDSQKNGRLFVLRLVSRVSDKHVARLDLLPGDGRARRASFPTK</sequence>
<evidence type="ECO:0000313" key="3">
    <source>
        <dbReference type="EMBL" id="KAK7253721.1"/>
    </source>
</evidence>
<name>A0ABR1GD29_AURAN</name>
<reference evidence="3 4" key="1">
    <citation type="submission" date="2024-03" db="EMBL/GenBank/DDBJ databases">
        <title>Aureococcus anophagefferens CCMP1851 and Kratosvirus quantuckense: Draft genome of a second virus-susceptible host strain in the model system.</title>
        <authorList>
            <person name="Chase E."/>
            <person name="Truchon A.R."/>
            <person name="Schepens W."/>
            <person name="Wilhelm S.W."/>
        </authorList>
    </citation>
    <scope>NUCLEOTIDE SEQUENCE [LARGE SCALE GENOMIC DNA]</scope>
    <source>
        <strain evidence="3 4">CCMP1851</strain>
    </source>
</reference>
<dbReference type="EMBL" id="JBBJCI010000034">
    <property type="protein sequence ID" value="KAK7253721.1"/>
    <property type="molecule type" value="Genomic_DNA"/>
</dbReference>
<keyword evidence="2" id="KW-0812">Transmembrane</keyword>